<gene>
    <name evidence="3" type="ORF">DP116_10040</name>
</gene>
<feature type="coiled-coil region" evidence="1">
    <location>
        <begin position="175"/>
        <end position="219"/>
    </location>
</feature>
<evidence type="ECO:0000313" key="3">
    <source>
        <dbReference type="EMBL" id="NMG19782.1"/>
    </source>
</evidence>
<dbReference type="Proteomes" id="UP000718564">
    <property type="component" value="Unassembled WGS sequence"/>
</dbReference>
<organism evidence="3 4">
    <name type="scientific">Brasilonema bromeliae SPC951</name>
    <dbReference type="NCBI Taxonomy" id="385972"/>
    <lineage>
        <taxon>Bacteria</taxon>
        <taxon>Bacillati</taxon>
        <taxon>Cyanobacteriota</taxon>
        <taxon>Cyanophyceae</taxon>
        <taxon>Nostocales</taxon>
        <taxon>Scytonemataceae</taxon>
        <taxon>Brasilonema</taxon>
        <taxon>Bromeliae group (in: Brasilonema)</taxon>
    </lineage>
</organism>
<dbReference type="RefSeq" id="WP_169155047.1">
    <property type="nucleotide sequence ID" value="NZ_CAWPJE010000024.1"/>
</dbReference>
<dbReference type="EMBL" id="QMEB01000059">
    <property type="protein sequence ID" value="NMG19782.1"/>
    <property type="molecule type" value="Genomic_DNA"/>
</dbReference>
<evidence type="ECO:0000259" key="2">
    <source>
        <dbReference type="Pfam" id="PF21780"/>
    </source>
</evidence>
<protein>
    <recommendedName>
        <fullName evidence="2">DUF6875 domain-containing protein</fullName>
    </recommendedName>
</protein>
<proteinExistence type="predicted"/>
<name>A0ABX1P5Y2_9CYAN</name>
<evidence type="ECO:0000313" key="4">
    <source>
        <dbReference type="Proteomes" id="UP000718564"/>
    </source>
</evidence>
<sequence>MQLYTPIELNQLQQDLPYLINIMQWVQSFLAKPHPDLGRSGPVCPFVPYAIKSNTIRFAVIHAKNMEPQQLEEMVLCYRDTFLELEPRDRESAINKTILLIFPELDREETSKLVDGVQQKLKPLFVDLGLMIGEFHKHNESPGLHNENFRPLRSPIPMLAIRFMVESDLPFLINADDIDSRIKFLEAYIQRFENEARDQKNLNKACQALALAKEQIQQEKVLHLNCEYAAAK</sequence>
<reference evidence="3 4" key="1">
    <citation type="submission" date="2018-06" db="EMBL/GenBank/DDBJ databases">
        <title>Comparative genomics of Brasilonema spp. strains.</title>
        <authorList>
            <person name="Alvarenga D.O."/>
            <person name="Fiore M.F."/>
            <person name="Varani A.M."/>
        </authorList>
    </citation>
    <scope>NUCLEOTIDE SEQUENCE [LARGE SCALE GENOMIC DNA]</scope>
    <source>
        <strain evidence="3 4">SPC951</strain>
    </source>
</reference>
<accession>A0ABX1P5Y2</accession>
<dbReference type="InterPro" id="IPR049240">
    <property type="entry name" value="DUF6875"/>
</dbReference>
<keyword evidence="4" id="KW-1185">Reference proteome</keyword>
<keyword evidence="1" id="KW-0175">Coiled coil</keyword>
<evidence type="ECO:0000256" key="1">
    <source>
        <dbReference type="SAM" id="Coils"/>
    </source>
</evidence>
<dbReference type="Pfam" id="PF21780">
    <property type="entry name" value="DUF6875"/>
    <property type="match status" value="1"/>
</dbReference>
<feature type="domain" description="DUF6875" evidence="2">
    <location>
        <begin position="20"/>
        <end position="200"/>
    </location>
</feature>
<comment type="caution">
    <text evidence="3">The sequence shown here is derived from an EMBL/GenBank/DDBJ whole genome shotgun (WGS) entry which is preliminary data.</text>
</comment>